<dbReference type="Gene3D" id="3.30.2350.10">
    <property type="entry name" value="Pseudouridine synthase"/>
    <property type="match status" value="1"/>
</dbReference>
<accession>A0A1F6DJF9</accession>
<dbReference type="Pfam" id="PF00849">
    <property type="entry name" value="PseudoU_synth_2"/>
    <property type="match status" value="1"/>
</dbReference>
<reference evidence="5 6" key="1">
    <citation type="journal article" date="2016" name="Nat. Commun.">
        <title>Thousands of microbial genomes shed light on interconnected biogeochemical processes in an aquifer system.</title>
        <authorList>
            <person name="Anantharaman K."/>
            <person name="Brown C.T."/>
            <person name="Hug L.A."/>
            <person name="Sharon I."/>
            <person name="Castelle C.J."/>
            <person name="Probst A.J."/>
            <person name="Thomas B.C."/>
            <person name="Singh A."/>
            <person name="Wilkins M.J."/>
            <person name="Karaoz U."/>
            <person name="Brodie E.L."/>
            <person name="Williams K.H."/>
            <person name="Hubbard S.S."/>
            <person name="Banfield J.F."/>
        </authorList>
    </citation>
    <scope>NUCLEOTIDE SEQUENCE [LARGE SCALE GENOMIC DNA]</scope>
</reference>
<dbReference type="EMBL" id="MFLE01000017">
    <property type="protein sequence ID" value="OGG61555.1"/>
    <property type="molecule type" value="Genomic_DNA"/>
</dbReference>
<feature type="active site" evidence="2">
    <location>
        <position position="72"/>
    </location>
</feature>
<sequence>MKTIEIIYEDKNVLVINKPSGLLVHEEKQGSAEETVVSWFIQKYPDAKGVGEPQFDMQGNLIERSGVVHRLDKGTSGVLILAKNQPAYEHLKAQFHDRLAHKEYHAIVYGYFKAIKGRIEAPIGRSKSDPRKRSAFKTAIGTLRDAVTDWELITQNAHFAHVRLLPKTGRTHQLRAHLTSIVHPIVGDWLYASKEQSESTQEVPRILLHAYALTIALPEGEEKKFSTELPSEFTDFITKKINKKETP</sequence>
<evidence type="ECO:0000259" key="4">
    <source>
        <dbReference type="Pfam" id="PF00849"/>
    </source>
</evidence>
<evidence type="ECO:0000313" key="6">
    <source>
        <dbReference type="Proteomes" id="UP000176511"/>
    </source>
</evidence>
<dbReference type="STRING" id="1798491.A3C87_02825"/>
<comment type="similarity">
    <text evidence="1 3">Belongs to the pseudouridine synthase RluA family.</text>
</comment>
<dbReference type="InterPro" id="IPR050188">
    <property type="entry name" value="RluA_PseudoU_synthase"/>
</dbReference>
<protein>
    <recommendedName>
        <fullName evidence="3">Pseudouridine synthase</fullName>
        <ecNumber evidence="3">5.4.99.-</ecNumber>
    </recommendedName>
</protein>
<gene>
    <name evidence="5" type="ORF">A3C87_02825</name>
</gene>
<feature type="domain" description="Pseudouridine synthase RsuA/RluA-like" evidence="4">
    <location>
        <begin position="12"/>
        <end position="179"/>
    </location>
</feature>
<organism evidence="5 6">
    <name type="scientific">Candidatus Kaiserbacteria bacterium RIFCSPHIGHO2_02_FULL_49_34</name>
    <dbReference type="NCBI Taxonomy" id="1798491"/>
    <lineage>
        <taxon>Bacteria</taxon>
        <taxon>Candidatus Kaiseribacteriota</taxon>
    </lineage>
</organism>
<comment type="caution">
    <text evidence="5">The sequence shown here is derived from an EMBL/GenBank/DDBJ whole genome shotgun (WGS) entry which is preliminary data.</text>
</comment>
<dbReference type="GO" id="GO:0003723">
    <property type="term" value="F:RNA binding"/>
    <property type="evidence" value="ECO:0007669"/>
    <property type="project" value="InterPro"/>
</dbReference>
<dbReference type="InterPro" id="IPR006225">
    <property type="entry name" value="PsdUridine_synth_RluC/D"/>
</dbReference>
<proteinExistence type="inferred from homology"/>
<comment type="function">
    <text evidence="3">Responsible for synthesis of pseudouridine from uracil.</text>
</comment>
<evidence type="ECO:0000256" key="1">
    <source>
        <dbReference type="ARBA" id="ARBA00010876"/>
    </source>
</evidence>
<dbReference type="CDD" id="cd02869">
    <property type="entry name" value="PseudoU_synth_RluA_like"/>
    <property type="match status" value="1"/>
</dbReference>
<dbReference type="SUPFAM" id="SSF55120">
    <property type="entry name" value="Pseudouridine synthase"/>
    <property type="match status" value="1"/>
</dbReference>
<dbReference type="InterPro" id="IPR020103">
    <property type="entry name" value="PsdUridine_synth_cat_dom_sf"/>
</dbReference>
<evidence type="ECO:0000313" key="5">
    <source>
        <dbReference type="EMBL" id="OGG61555.1"/>
    </source>
</evidence>
<dbReference type="GO" id="GO:0009982">
    <property type="term" value="F:pseudouridine synthase activity"/>
    <property type="evidence" value="ECO:0007669"/>
    <property type="project" value="InterPro"/>
</dbReference>
<dbReference type="AlphaFoldDB" id="A0A1F6DJF9"/>
<name>A0A1F6DJF9_9BACT</name>
<dbReference type="InterPro" id="IPR006224">
    <property type="entry name" value="PsdUridine_synth_RluA-like_CS"/>
</dbReference>
<dbReference type="GO" id="GO:0000455">
    <property type="term" value="P:enzyme-directed rRNA pseudouridine synthesis"/>
    <property type="evidence" value="ECO:0007669"/>
    <property type="project" value="TreeGrafter"/>
</dbReference>
<keyword evidence="3" id="KW-0413">Isomerase</keyword>
<evidence type="ECO:0000256" key="3">
    <source>
        <dbReference type="RuleBase" id="RU362028"/>
    </source>
</evidence>
<dbReference type="NCBIfam" id="TIGR00005">
    <property type="entry name" value="rluA_subfam"/>
    <property type="match status" value="1"/>
</dbReference>
<dbReference type="PANTHER" id="PTHR21600:SF86">
    <property type="entry name" value="PSEUDOURIDINE SYNTHASE RSUA_RLUA-LIKE DOMAIN-CONTAINING PROTEIN"/>
    <property type="match status" value="1"/>
</dbReference>
<dbReference type="GO" id="GO:0140098">
    <property type="term" value="F:catalytic activity, acting on RNA"/>
    <property type="evidence" value="ECO:0007669"/>
    <property type="project" value="UniProtKB-ARBA"/>
</dbReference>
<comment type="catalytic activity">
    <reaction evidence="3">
        <text>a uridine in RNA = a pseudouridine in RNA</text>
        <dbReference type="Rhea" id="RHEA:48348"/>
        <dbReference type="Rhea" id="RHEA-COMP:12068"/>
        <dbReference type="Rhea" id="RHEA-COMP:12069"/>
        <dbReference type="ChEBI" id="CHEBI:65314"/>
        <dbReference type="ChEBI" id="CHEBI:65315"/>
    </reaction>
</comment>
<dbReference type="EC" id="5.4.99.-" evidence="3"/>
<evidence type="ECO:0000256" key="2">
    <source>
        <dbReference type="PIRSR" id="PIRSR606225-1"/>
    </source>
</evidence>
<dbReference type="Proteomes" id="UP000176511">
    <property type="component" value="Unassembled WGS sequence"/>
</dbReference>
<dbReference type="PANTHER" id="PTHR21600">
    <property type="entry name" value="MITOCHONDRIAL RNA PSEUDOURIDINE SYNTHASE"/>
    <property type="match status" value="1"/>
</dbReference>
<dbReference type="PROSITE" id="PS01129">
    <property type="entry name" value="PSI_RLU"/>
    <property type="match status" value="1"/>
</dbReference>
<dbReference type="InterPro" id="IPR006145">
    <property type="entry name" value="PsdUridine_synth_RsuA/RluA"/>
</dbReference>